<feature type="transmembrane region" description="Helical" evidence="1">
    <location>
        <begin position="6"/>
        <end position="33"/>
    </location>
</feature>
<keyword evidence="3" id="KW-1185">Reference proteome</keyword>
<sequence length="175" mass="19223">MAEVLGLVGVAASVGQLVQISGTVLISGYGFLLKVTRAPSEMRELLAESAGLNCVLGQLQSLVDSPTSPDDALIPLQELGVFKECQDLLVSIKHSIDVCEQEYGKQMRSLGHRLIWPFKEKEIKEKLQRLTRIRGIISSAIDNNMAMALRRLEVGQIAAHQEIDNISTNLRSQVD</sequence>
<dbReference type="EMBL" id="JAFJYH010000321">
    <property type="protein sequence ID" value="KAG4413316.1"/>
    <property type="molecule type" value="Genomic_DNA"/>
</dbReference>
<comment type="caution">
    <text evidence="2">The sequence shown here is derived from an EMBL/GenBank/DDBJ whole genome shotgun (WGS) entry which is preliminary data.</text>
</comment>
<proteinExistence type="predicted"/>
<dbReference type="AlphaFoldDB" id="A0A8H7T6S8"/>
<evidence type="ECO:0000313" key="2">
    <source>
        <dbReference type="EMBL" id="KAG4413316.1"/>
    </source>
</evidence>
<dbReference type="Proteomes" id="UP000664132">
    <property type="component" value="Unassembled WGS sequence"/>
</dbReference>
<keyword evidence="1" id="KW-0472">Membrane</keyword>
<reference evidence="2" key="1">
    <citation type="submission" date="2021-02" db="EMBL/GenBank/DDBJ databases">
        <title>Genome sequence Cadophora malorum strain M34.</title>
        <authorList>
            <person name="Stefanovic E."/>
            <person name="Vu D."/>
            <person name="Scully C."/>
            <person name="Dijksterhuis J."/>
            <person name="Roader J."/>
            <person name="Houbraken J."/>
        </authorList>
    </citation>
    <scope>NUCLEOTIDE SEQUENCE</scope>
    <source>
        <strain evidence="2">M34</strain>
    </source>
</reference>
<accession>A0A8H7T6S8</accession>
<evidence type="ECO:0000256" key="1">
    <source>
        <dbReference type="SAM" id="Phobius"/>
    </source>
</evidence>
<evidence type="ECO:0000313" key="3">
    <source>
        <dbReference type="Proteomes" id="UP000664132"/>
    </source>
</evidence>
<keyword evidence="1" id="KW-1133">Transmembrane helix</keyword>
<gene>
    <name evidence="2" type="ORF">IFR04_013541</name>
</gene>
<evidence type="ECO:0008006" key="4">
    <source>
        <dbReference type="Google" id="ProtNLM"/>
    </source>
</evidence>
<protein>
    <recommendedName>
        <fullName evidence="4">Fungal N-terminal domain-containing protein</fullName>
    </recommendedName>
</protein>
<keyword evidence="1" id="KW-0812">Transmembrane</keyword>
<dbReference type="OrthoDB" id="194358at2759"/>
<name>A0A8H7T6S8_9HELO</name>
<organism evidence="2 3">
    <name type="scientific">Cadophora malorum</name>
    <dbReference type="NCBI Taxonomy" id="108018"/>
    <lineage>
        <taxon>Eukaryota</taxon>
        <taxon>Fungi</taxon>
        <taxon>Dikarya</taxon>
        <taxon>Ascomycota</taxon>
        <taxon>Pezizomycotina</taxon>
        <taxon>Leotiomycetes</taxon>
        <taxon>Helotiales</taxon>
        <taxon>Ploettnerulaceae</taxon>
        <taxon>Cadophora</taxon>
    </lineage>
</organism>